<organism evidence="2">
    <name type="scientific">Herbiconiux sp. A18JL235</name>
    <dbReference type="NCBI Taxonomy" id="3152363"/>
    <lineage>
        <taxon>Bacteria</taxon>
        <taxon>Bacillati</taxon>
        <taxon>Actinomycetota</taxon>
        <taxon>Actinomycetes</taxon>
        <taxon>Micrococcales</taxon>
        <taxon>Microbacteriaceae</taxon>
        <taxon>Herbiconiux</taxon>
    </lineage>
</organism>
<name>A0AB39BI03_9MICO</name>
<feature type="region of interest" description="Disordered" evidence="1">
    <location>
        <begin position="378"/>
        <end position="400"/>
    </location>
</feature>
<accession>A0AB39BI03</accession>
<reference evidence="2" key="1">
    <citation type="submission" date="2024-05" db="EMBL/GenBank/DDBJ databases">
        <title>Herbiconiux sp. A18JL235.</title>
        <authorList>
            <person name="Zhang G."/>
        </authorList>
    </citation>
    <scope>NUCLEOTIDE SEQUENCE</scope>
    <source>
        <strain evidence="2">A18JL235</strain>
    </source>
</reference>
<dbReference type="AlphaFoldDB" id="A0AB39BI03"/>
<dbReference type="RefSeq" id="WP_368498212.1">
    <property type="nucleotide sequence ID" value="NZ_CP162511.1"/>
</dbReference>
<dbReference type="InterPro" id="IPR011009">
    <property type="entry name" value="Kinase-like_dom_sf"/>
</dbReference>
<proteinExistence type="predicted"/>
<evidence type="ECO:0000256" key="1">
    <source>
        <dbReference type="SAM" id="MobiDB-lite"/>
    </source>
</evidence>
<dbReference type="EMBL" id="CP162511">
    <property type="protein sequence ID" value="XDI05823.1"/>
    <property type="molecule type" value="Genomic_DNA"/>
</dbReference>
<sequence length="400" mass="42688">MIGRLSTGGGALHLGSDGAVSVLRSDGSPAVAGDGVGAELVLAALGRRPAAFRGAERALGVDMTNWAVVVDETWLVKVPLVWGGSERTVRQLARLAAGGSRSAGLSPRLGGLVPWELPGREAASAAIVTELVPEATDGWTWAVDDVLSWLEGEAPEPEWPAELGELVAELHAALSAEARGEVAASPSGDLRERILDALATALELVEGDTRVRWANRMPRLRALVDDAPSSPGGVRFPVHGDLHVGQFLRTTGPDGSPRYLVVDFDGDPQHPERELDIAAVDVAHLLVSVDLVGSIVQRRLGRRDERVLSWAGRARATLLEAYRSGLEARDLGRASGSPLFDERAVPALEVEQFARELAYARRYLPRWEYAPDGALSARYAPADDAQTEENPWTPPASSTT</sequence>
<evidence type="ECO:0008006" key="3">
    <source>
        <dbReference type="Google" id="ProtNLM"/>
    </source>
</evidence>
<dbReference type="SUPFAM" id="SSF56112">
    <property type="entry name" value="Protein kinase-like (PK-like)"/>
    <property type="match status" value="1"/>
</dbReference>
<dbReference type="Gene3D" id="3.90.1200.10">
    <property type="match status" value="1"/>
</dbReference>
<protein>
    <recommendedName>
        <fullName evidence="3">GlcN kinase</fullName>
    </recommendedName>
</protein>
<gene>
    <name evidence="2" type="ORF">ABFY20_01650</name>
</gene>
<evidence type="ECO:0000313" key="2">
    <source>
        <dbReference type="EMBL" id="XDI05823.1"/>
    </source>
</evidence>